<dbReference type="RefSeq" id="XP_028883518.1">
    <property type="nucleotide sequence ID" value="XM_029025202.1"/>
</dbReference>
<feature type="region of interest" description="Disordered" evidence="2">
    <location>
        <begin position="386"/>
        <end position="412"/>
    </location>
</feature>
<dbReference type="GeneID" id="39984982"/>
<dbReference type="AlphaFoldDB" id="A0A1X0NXP0"/>
<comment type="caution">
    <text evidence="3">The sequence shown here is derived from an EMBL/GenBank/DDBJ whole genome shotgun (WGS) entry which is preliminary data.</text>
</comment>
<feature type="compositionally biased region" description="Basic and acidic residues" evidence="2">
    <location>
        <begin position="386"/>
        <end position="401"/>
    </location>
</feature>
<evidence type="ECO:0000256" key="2">
    <source>
        <dbReference type="SAM" id="MobiDB-lite"/>
    </source>
</evidence>
<feature type="non-terminal residue" evidence="3">
    <location>
        <position position="412"/>
    </location>
</feature>
<protein>
    <submittedName>
        <fullName evidence="3">Uncharacterized protein</fullName>
    </submittedName>
</protein>
<name>A0A1X0NXP0_9TRYP</name>
<organism evidence="3 4">
    <name type="scientific">Trypanosoma theileri</name>
    <dbReference type="NCBI Taxonomy" id="67003"/>
    <lineage>
        <taxon>Eukaryota</taxon>
        <taxon>Discoba</taxon>
        <taxon>Euglenozoa</taxon>
        <taxon>Kinetoplastea</taxon>
        <taxon>Metakinetoplastina</taxon>
        <taxon>Trypanosomatida</taxon>
        <taxon>Trypanosomatidae</taxon>
        <taxon>Trypanosoma</taxon>
    </lineage>
</organism>
<gene>
    <name evidence="3" type="ORF">TM35_000122270</name>
</gene>
<evidence type="ECO:0000313" key="4">
    <source>
        <dbReference type="Proteomes" id="UP000192257"/>
    </source>
</evidence>
<evidence type="ECO:0000256" key="1">
    <source>
        <dbReference type="SAM" id="Coils"/>
    </source>
</evidence>
<dbReference type="EMBL" id="NBCO01000012">
    <property type="protein sequence ID" value="ORC89452.1"/>
    <property type="molecule type" value="Genomic_DNA"/>
</dbReference>
<dbReference type="Proteomes" id="UP000192257">
    <property type="component" value="Unassembled WGS sequence"/>
</dbReference>
<sequence>MEMMDDQTKQLYLERGRALLESRRSMDINRSPEETERLKQRGRLLLSERKQQQLQLQQQQQHQHQQQEQHAYGDGTNLVHNFATSSTDYFLHDRVEEGTEDGMTDKLPNAILVPKDSVMKDHTDTKSVSTSLEQAATVNESSLLDSVQEKHTMDIKNKEILKNDSYMSHENLDKQLDEISYLKVELAKREEEIERLIKESKNKISQEELEDIRMTLIHEYEHVQHQMEAKYQEQLQNTNKQYMDVNNKLHQLESLLESKTNENQELLLQLQEEKTIKEKLQEENQQLSDRNKELEKELSSVTTTMSSLQQELTCSQEELNSRQNTIGYLLQQLDELQSTKNTDEGIDEEFTKTKDMEYLLQQCAAAEQERVAAVNALQSMKAELEGQRQRIHELEKPKLPDPPRAAAPAGKN</sequence>
<feature type="compositionally biased region" description="Low complexity" evidence="2">
    <location>
        <begin position="52"/>
        <end position="70"/>
    </location>
</feature>
<keyword evidence="4" id="KW-1185">Reference proteome</keyword>
<dbReference type="VEuPathDB" id="TriTrypDB:TM35_000122270"/>
<reference evidence="3 4" key="1">
    <citation type="submission" date="2017-03" db="EMBL/GenBank/DDBJ databases">
        <title>An alternative strategy for trypanosome survival in the mammalian bloodstream revealed through genome and transcriptome analysis of the ubiquitous bovine parasite Trypanosoma (Megatrypanum) theileri.</title>
        <authorList>
            <person name="Kelly S."/>
            <person name="Ivens A."/>
            <person name="Mott A."/>
            <person name="O'Neill E."/>
            <person name="Emms D."/>
            <person name="Macleod O."/>
            <person name="Voorheis P."/>
            <person name="Matthews J."/>
            <person name="Matthews K."/>
            <person name="Carrington M."/>
        </authorList>
    </citation>
    <scope>NUCLEOTIDE SEQUENCE [LARGE SCALE GENOMIC DNA]</scope>
    <source>
        <strain evidence="3">Edinburgh</strain>
    </source>
</reference>
<keyword evidence="1" id="KW-0175">Coiled coil</keyword>
<proteinExistence type="predicted"/>
<feature type="region of interest" description="Disordered" evidence="2">
    <location>
        <begin position="50"/>
        <end position="71"/>
    </location>
</feature>
<dbReference type="OrthoDB" id="251411at2759"/>
<evidence type="ECO:0000313" key="3">
    <source>
        <dbReference type="EMBL" id="ORC89452.1"/>
    </source>
</evidence>
<accession>A0A1X0NXP0</accession>
<feature type="coiled-coil region" evidence="1">
    <location>
        <begin position="179"/>
        <end position="311"/>
    </location>
</feature>